<keyword evidence="2" id="KW-1185">Reference proteome</keyword>
<name>A0A023DHA7_9BACL</name>
<evidence type="ECO:0000313" key="2">
    <source>
        <dbReference type="Proteomes" id="UP000023561"/>
    </source>
</evidence>
<dbReference type="OrthoDB" id="2969083at2"/>
<dbReference type="Proteomes" id="UP000023561">
    <property type="component" value="Unassembled WGS sequence"/>
</dbReference>
<dbReference type="AlphaFoldDB" id="A0A023DHA7"/>
<proteinExistence type="predicted"/>
<reference evidence="1 2" key="1">
    <citation type="submission" date="2014-04" db="EMBL/GenBank/DDBJ databases">
        <title>Whole genome shotgun sequence of Geobacillus caldoxylosilyticus NBRC 107762.</title>
        <authorList>
            <person name="Hosoyama A."/>
            <person name="Hosoyama Y."/>
            <person name="Katano-Makiyama Y."/>
            <person name="Tsuchikane K."/>
            <person name="Ohji S."/>
            <person name="Ichikawa N."/>
            <person name="Yamazoe A."/>
            <person name="Fujita N."/>
        </authorList>
    </citation>
    <scope>NUCLEOTIDE SEQUENCE [LARGE SCALE GENOMIC DNA]</scope>
    <source>
        <strain evidence="1 2">NBRC 107762</strain>
    </source>
</reference>
<protein>
    <submittedName>
        <fullName evidence="1">Uncharacterized protein</fullName>
    </submittedName>
</protein>
<comment type="caution">
    <text evidence="1">The sequence shown here is derived from an EMBL/GenBank/DDBJ whole genome shotgun (WGS) entry which is preliminary data.</text>
</comment>
<accession>A0A023DHA7</accession>
<dbReference type="EMBL" id="BAWO01000048">
    <property type="protein sequence ID" value="GAJ40642.1"/>
    <property type="molecule type" value="Genomic_DNA"/>
</dbReference>
<organism evidence="1 2">
    <name type="scientific">Parageobacillus caldoxylosilyticus NBRC 107762</name>
    <dbReference type="NCBI Taxonomy" id="1220594"/>
    <lineage>
        <taxon>Bacteria</taxon>
        <taxon>Bacillati</taxon>
        <taxon>Bacillota</taxon>
        <taxon>Bacilli</taxon>
        <taxon>Bacillales</taxon>
        <taxon>Anoxybacillaceae</taxon>
        <taxon>Saccharococcus</taxon>
    </lineage>
</organism>
<sequence length="110" mass="13259">MGQLNMLYNFGLEQDFTYKANTFIQQLNRMSELDEELVHLIHHEMKYGSGQIIDKTNEAIKQYQENNLSINYTFRDDMRYVASLYTDMINEMRGQNITLYYDVIIREKKR</sequence>
<evidence type="ECO:0000313" key="1">
    <source>
        <dbReference type="EMBL" id="GAJ40642.1"/>
    </source>
</evidence>
<gene>
    <name evidence="1" type="ORF">GCA01S_048_00090</name>
</gene>
<dbReference type="RefSeq" id="WP_042410536.1">
    <property type="nucleotide sequence ID" value="NZ_BAWO01000048.1"/>
</dbReference>